<keyword evidence="3 10" id="KW-0813">Transport</keyword>
<organism evidence="15 16">
    <name type="scientific">Methylobacillus methanolivorans</name>
    <dbReference type="NCBI Taxonomy" id="1848927"/>
    <lineage>
        <taxon>Bacteria</taxon>
        <taxon>Pseudomonadati</taxon>
        <taxon>Pseudomonadota</taxon>
        <taxon>Betaproteobacteria</taxon>
        <taxon>Nitrosomonadales</taxon>
        <taxon>Methylophilaceae</taxon>
        <taxon>Methylobacillus</taxon>
    </lineage>
</organism>
<keyword evidence="9 10" id="KW-0998">Cell outer membrane</keyword>
<evidence type="ECO:0000259" key="14">
    <source>
        <dbReference type="Pfam" id="PF07715"/>
    </source>
</evidence>
<dbReference type="PANTHER" id="PTHR32552:SF84">
    <property type="entry name" value="TONB-DEPENDENT RECEPTOR-RELATED"/>
    <property type="match status" value="1"/>
</dbReference>
<protein>
    <submittedName>
        <fullName evidence="15">TonB-dependent receptor</fullName>
    </submittedName>
</protein>
<dbReference type="Pfam" id="PF00593">
    <property type="entry name" value="TonB_dep_Rec_b-barrel"/>
    <property type="match status" value="1"/>
</dbReference>
<keyword evidence="7 10" id="KW-0472">Membrane</keyword>
<dbReference type="CDD" id="cd01347">
    <property type="entry name" value="ligand_gated_channel"/>
    <property type="match status" value="1"/>
</dbReference>
<evidence type="ECO:0000256" key="9">
    <source>
        <dbReference type="ARBA" id="ARBA00023237"/>
    </source>
</evidence>
<keyword evidence="16" id="KW-1185">Reference proteome</keyword>
<dbReference type="RefSeq" id="WP_400880992.1">
    <property type="nucleotide sequence ID" value="NZ_JBIWXY010000001.1"/>
</dbReference>
<dbReference type="InterPro" id="IPR010105">
    <property type="entry name" value="TonB_sidphr_rcpt"/>
</dbReference>
<gene>
    <name evidence="15" type="ORF">ACIKP9_07070</name>
</gene>
<keyword evidence="5 10" id="KW-0812">Transmembrane</keyword>
<comment type="caution">
    <text evidence="15">The sequence shown here is derived from an EMBL/GenBank/DDBJ whole genome shotgun (WGS) entry which is preliminary data.</text>
</comment>
<keyword evidence="4 10" id="KW-1134">Transmembrane beta strand</keyword>
<dbReference type="Pfam" id="PF07715">
    <property type="entry name" value="Plug"/>
    <property type="match status" value="1"/>
</dbReference>
<evidence type="ECO:0000256" key="12">
    <source>
        <dbReference type="SAM" id="SignalP"/>
    </source>
</evidence>
<evidence type="ECO:0000256" key="10">
    <source>
        <dbReference type="PROSITE-ProRule" id="PRU01360"/>
    </source>
</evidence>
<evidence type="ECO:0000259" key="13">
    <source>
        <dbReference type="Pfam" id="PF00593"/>
    </source>
</evidence>
<reference evidence="15 16" key="1">
    <citation type="submission" date="2024-11" db="EMBL/GenBank/DDBJ databases">
        <authorList>
            <person name="Kaparullina E.N."/>
            <person name="Delegan Y.A."/>
            <person name="Doronina N.V."/>
        </authorList>
    </citation>
    <scope>NUCLEOTIDE SEQUENCE [LARGE SCALE GENOMIC DNA]</scope>
    <source>
        <strain evidence="15 16">7sh_L</strain>
    </source>
</reference>
<feature type="chain" id="PRO_5045695480" evidence="12">
    <location>
        <begin position="23"/>
        <end position="698"/>
    </location>
</feature>
<evidence type="ECO:0000256" key="2">
    <source>
        <dbReference type="ARBA" id="ARBA00009810"/>
    </source>
</evidence>
<evidence type="ECO:0000313" key="16">
    <source>
        <dbReference type="Proteomes" id="UP001617669"/>
    </source>
</evidence>
<comment type="subcellular location">
    <subcellularLocation>
        <location evidence="1 10">Cell outer membrane</location>
        <topology evidence="1 10">Multi-pass membrane protein</topology>
    </subcellularLocation>
</comment>
<dbReference type="Gene3D" id="2.170.130.10">
    <property type="entry name" value="TonB-dependent receptor, plug domain"/>
    <property type="match status" value="1"/>
</dbReference>
<dbReference type="InterPro" id="IPR012910">
    <property type="entry name" value="Plug_dom"/>
</dbReference>
<feature type="domain" description="TonB-dependent receptor plug" evidence="14">
    <location>
        <begin position="58"/>
        <end position="161"/>
    </location>
</feature>
<dbReference type="NCBIfam" id="TIGR01783">
    <property type="entry name" value="TonB-siderophor"/>
    <property type="match status" value="1"/>
</dbReference>
<evidence type="ECO:0000256" key="5">
    <source>
        <dbReference type="ARBA" id="ARBA00022692"/>
    </source>
</evidence>
<feature type="domain" description="TonB-dependent receptor-like beta-barrel" evidence="13">
    <location>
        <begin position="236"/>
        <end position="667"/>
    </location>
</feature>
<dbReference type="InterPro" id="IPR037066">
    <property type="entry name" value="Plug_dom_sf"/>
</dbReference>
<evidence type="ECO:0000256" key="3">
    <source>
        <dbReference type="ARBA" id="ARBA00022448"/>
    </source>
</evidence>
<proteinExistence type="inferred from homology"/>
<evidence type="ECO:0000256" key="8">
    <source>
        <dbReference type="ARBA" id="ARBA00023170"/>
    </source>
</evidence>
<name>A0ABW8GKQ1_9PROT</name>
<feature type="signal peptide" evidence="12">
    <location>
        <begin position="1"/>
        <end position="22"/>
    </location>
</feature>
<keyword evidence="8 15" id="KW-0675">Receptor</keyword>
<dbReference type="InterPro" id="IPR039426">
    <property type="entry name" value="TonB-dep_rcpt-like"/>
</dbReference>
<dbReference type="Proteomes" id="UP001617669">
    <property type="component" value="Unassembled WGS sequence"/>
</dbReference>
<evidence type="ECO:0000256" key="11">
    <source>
        <dbReference type="RuleBase" id="RU003357"/>
    </source>
</evidence>
<comment type="similarity">
    <text evidence="2 10 11">Belongs to the TonB-dependent receptor family.</text>
</comment>
<sequence length="698" mass="77125">MQHPYRLLAATLSIVFASGALAEDAVLDEIEVKAQAEKNKALQLSKQTSTANRVGLTVQETPASIDILDSDTIRRRGDVSLREAVSRTTGLTDISTPNVGQAFSLRGLTGNNSVGQAEDGVRQTPGLGTSNYPADTWGYEQIEVLRGPASVMFGDGTSGGIINSVRKQPKREASVEAVIGAGSYGAYRAGIGGTGAIGEIGAFRIDVSTLGGNSYISRGDYDSTKLMTSLLFTPIDSLKVGFTLDYSDNSPSANYGIPVINGKVVKSLRSKNYNVSNNELNFIDTRFRNKIEWDITSTLKLKNEAYWFKSKRDWRNAEELTYDASSGLVDRFSLAINHDQKQYGNRLELIASNEIFSHQNRFAAGVELSRTTFRRSNANVNSPSVPLLGFTAGQLQYTTQMTPDFDSELTQRIFFAEDAFNVTEQWKLIAGIRKELLDTERQLLRTNSEIEKDFSPTTWRVGTVFDVTSDTSLYGQLSRGTDPISTLLELNVLTSNMKLTRSRQAEIGIKHKLPDAKGEVSVAIYHIAKDDIITFSGPFQAVQGGKLSSRGIELSMTLFPTPNWRTDFNATALNARYDELADAFGEARKGQTPDNVPKHTANAWVYYQQPQWEAGIGARYVGKRYVYDDFSFNADKATSMNSYTVFDASAAWHVNKQMTVRANIRNLTDKFYGAYAYSASQQIVGAPRQIELTAEFRY</sequence>
<dbReference type="InterPro" id="IPR036942">
    <property type="entry name" value="Beta-barrel_TonB_sf"/>
</dbReference>
<dbReference type="PROSITE" id="PS52016">
    <property type="entry name" value="TONB_DEPENDENT_REC_3"/>
    <property type="match status" value="1"/>
</dbReference>
<dbReference type="PANTHER" id="PTHR32552">
    <property type="entry name" value="FERRICHROME IRON RECEPTOR-RELATED"/>
    <property type="match status" value="1"/>
</dbReference>
<evidence type="ECO:0000256" key="7">
    <source>
        <dbReference type="ARBA" id="ARBA00023136"/>
    </source>
</evidence>
<evidence type="ECO:0000313" key="15">
    <source>
        <dbReference type="EMBL" id="MFJ5445988.1"/>
    </source>
</evidence>
<keyword evidence="6 11" id="KW-0798">TonB box</keyword>
<dbReference type="EMBL" id="JBIWXY010000001">
    <property type="protein sequence ID" value="MFJ5445988.1"/>
    <property type="molecule type" value="Genomic_DNA"/>
</dbReference>
<dbReference type="Gene3D" id="2.40.170.20">
    <property type="entry name" value="TonB-dependent receptor, beta-barrel domain"/>
    <property type="match status" value="1"/>
</dbReference>
<evidence type="ECO:0000256" key="1">
    <source>
        <dbReference type="ARBA" id="ARBA00004571"/>
    </source>
</evidence>
<dbReference type="SUPFAM" id="SSF56935">
    <property type="entry name" value="Porins"/>
    <property type="match status" value="1"/>
</dbReference>
<evidence type="ECO:0000256" key="6">
    <source>
        <dbReference type="ARBA" id="ARBA00023077"/>
    </source>
</evidence>
<dbReference type="InterPro" id="IPR000531">
    <property type="entry name" value="Beta-barrel_TonB"/>
</dbReference>
<accession>A0ABW8GKQ1</accession>
<evidence type="ECO:0000256" key="4">
    <source>
        <dbReference type="ARBA" id="ARBA00022452"/>
    </source>
</evidence>
<keyword evidence="12" id="KW-0732">Signal</keyword>